<evidence type="ECO:0000313" key="1">
    <source>
        <dbReference type="EMBL" id="EMR03649.1"/>
    </source>
</evidence>
<evidence type="ECO:0000313" key="2">
    <source>
        <dbReference type="Proteomes" id="UP000011910"/>
    </source>
</evidence>
<protein>
    <submittedName>
        <fullName evidence="1">Uncharacterized protein</fullName>
    </submittedName>
</protein>
<dbReference type="AlphaFoldDB" id="M7NZ66"/>
<dbReference type="Proteomes" id="UP000011910">
    <property type="component" value="Unassembled WGS sequence"/>
</dbReference>
<proteinExistence type="predicted"/>
<reference evidence="1 2" key="1">
    <citation type="journal article" date="2013" name="Genome Announc.">
        <title>Draft Genome Sequence of Cesiribacter andamanensis Strain AMV16T, Isolated from a Soil Sample from a Mud Volcano in the Andaman Islands, India.</title>
        <authorList>
            <person name="Shivaji S."/>
            <person name="Ara S."/>
            <person name="Begum Z."/>
            <person name="Srinivas T.N."/>
            <person name="Singh A."/>
            <person name="Kumar Pinnaka A."/>
        </authorList>
    </citation>
    <scope>NUCLEOTIDE SEQUENCE [LARGE SCALE GENOMIC DNA]</scope>
    <source>
        <strain evidence="1 2">AMV16</strain>
    </source>
</reference>
<organism evidence="1 2">
    <name type="scientific">Cesiribacter andamanensis AMV16</name>
    <dbReference type="NCBI Taxonomy" id="1279009"/>
    <lineage>
        <taxon>Bacteria</taxon>
        <taxon>Pseudomonadati</taxon>
        <taxon>Bacteroidota</taxon>
        <taxon>Cytophagia</taxon>
        <taxon>Cytophagales</taxon>
        <taxon>Cesiribacteraceae</taxon>
        <taxon>Cesiribacter</taxon>
    </lineage>
</organism>
<name>M7NZ66_9BACT</name>
<sequence length="208" mass="21729">MYAQGGLVAQQKLIRQRREAGGQDHRTAFCFGRQAVVLGNGIKLALIDSIAQVLQLGPGLVIMGDLDIAKGHRSMIALQAKGSAGPFLLAEGAPGGAAQLQVFMQQHPIHLHTQQPGVFGFGTAGIEAGCLIGDLQFLPQAWSLAYILPGGIAFVSPLAFGLTLVPAFVDASVICKGRGSMAPAVFQLHLIESLQVNAGVGSFGHHVF</sequence>
<keyword evidence="2" id="KW-1185">Reference proteome</keyword>
<gene>
    <name evidence="1" type="ORF">ADICEAN_01170</name>
</gene>
<accession>M7NZ66</accession>
<dbReference type="EMBL" id="AODQ01000020">
    <property type="protein sequence ID" value="EMR03649.1"/>
    <property type="molecule type" value="Genomic_DNA"/>
</dbReference>
<comment type="caution">
    <text evidence="1">The sequence shown here is derived from an EMBL/GenBank/DDBJ whole genome shotgun (WGS) entry which is preliminary data.</text>
</comment>